<keyword evidence="1" id="KW-0472">Membrane</keyword>
<dbReference type="EMBL" id="CP146609">
    <property type="protein sequence ID" value="WWX21991.1"/>
    <property type="molecule type" value="Genomic_DNA"/>
</dbReference>
<evidence type="ECO:0000313" key="3">
    <source>
        <dbReference type="EMBL" id="WWX21991.1"/>
    </source>
</evidence>
<proteinExistence type="predicted"/>
<keyword evidence="1" id="KW-0812">Transmembrane</keyword>
<dbReference type="InterPro" id="IPR013424">
    <property type="entry name" value="Ice-binding_C"/>
</dbReference>
<accession>A0ABZ2IYP0</accession>
<gene>
    <name evidence="3" type="ORF">V8V93_16290</name>
</gene>
<evidence type="ECO:0000259" key="2">
    <source>
        <dbReference type="Pfam" id="PF07589"/>
    </source>
</evidence>
<dbReference type="NCBIfam" id="TIGR02595">
    <property type="entry name" value="PEP_CTERM"/>
    <property type="match status" value="1"/>
</dbReference>
<dbReference type="RefSeq" id="WP_338667668.1">
    <property type="nucleotide sequence ID" value="NZ_CP146609.1"/>
</dbReference>
<keyword evidence="4" id="KW-1185">Reference proteome</keyword>
<feature type="transmembrane region" description="Helical" evidence="1">
    <location>
        <begin position="167"/>
        <end position="184"/>
    </location>
</feature>
<reference evidence="3 4" key="1">
    <citation type="submission" date="2024-03" db="EMBL/GenBank/DDBJ databases">
        <title>Phenotype and Genome Characterization of a Sulfate-Reducing Bacterium Pseudodesulfovibrio sp. strain 5S69, isolated from Petroleum Reservoir in Tatarstan (Russia).</title>
        <authorList>
            <person name="Bidzhieva S.K."/>
            <person name="Kadnikov V."/>
            <person name="Tourova T.P."/>
            <person name="Samigullina S.R."/>
            <person name="Sokolova D.S."/>
            <person name="Poltaraus A.B."/>
            <person name="Avtukh A.N."/>
            <person name="Tereshina V.M."/>
            <person name="Mardanov A.V."/>
            <person name="Nazina T.N."/>
        </authorList>
    </citation>
    <scope>NUCLEOTIDE SEQUENCE [LARGE SCALE GENOMIC DNA]</scope>
    <source>
        <strain evidence="3 4">5S69</strain>
    </source>
</reference>
<name>A0ABZ2IYP0_9BACT</name>
<protein>
    <submittedName>
        <fullName evidence="3">PEP-CTERM sorting domain-containing protein</fullName>
    </submittedName>
</protein>
<dbReference type="Pfam" id="PF07589">
    <property type="entry name" value="PEP-CTERM"/>
    <property type="match status" value="1"/>
</dbReference>
<keyword evidence="1" id="KW-1133">Transmembrane helix</keyword>
<dbReference type="Proteomes" id="UP001385389">
    <property type="component" value="Chromosome"/>
</dbReference>
<organism evidence="3 4">
    <name type="scientific">Pseudodesulfovibrio methanolicus</name>
    <dbReference type="NCBI Taxonomy" id="3126690"/>
    <lineage>
        <taxon>Bacteria</taxon>
        <taxon>Pseudomonadati</taxon>
        <taxon>Thermodesulfobacteriota</taxon>
        <taxon>Desulfovibrionia</taxon>
        <taxon>Desulfovibrionales</taxon>
        <taxon>Desulfovibrionaceae</taxon>
    </lineage>
</organism>
<sequence length="191" mass="19469">MHINEELKGENVGDIMKRLIVIALFAISLLQAPYAFACVITSTDPSFNGYYGGDFYGGNSYGGGSYGGYYGDGGYYGGGSHGGYGDGGYYGGGSHGGGYGDGGYYGGGSHGGGYGDGGYYGGGSHGGGYGDGGYYGGGYDFPWGGGGCCWDDTPCNPPTTITQTPEPSTFLLLGFGGLGLLLYGRRRKRSL</sequence>
<evidence type="ECO:0000313" key="4">
    <source>
        <dbReference type="Proteomes" id="UP001385389"/>
    </source>
</evidence>
<evidence type="ECO:0000256" key="1">
    <source>
        <dbReference type="SAM" id="Phobius"/>
    </source>
</evidence>
<feature type="domain" description="Ice-binding protein C-terminal" evidence="2">
    <location>
        <begin position="163"/>
        <end position="187"/>
    </location>
</feature>